<reference evidence="1 2" key="1">
    <citation type="submission" date="2020-02" db="EMBL/GenBank/DDBJ databases">
        <title>Draft genome sequence of Haematococcus lacustris strain NIES-144.</title>
        <authorList>
            <person name="Morimoto D."/>
            <person name="Nakagawa S."/>
            <person name="Yoshida T."/>
            <person name="Sawayama S."/>
        </authorList>
    </citation>
    <scope>NUCLEOTIDE SEQUENCE [LARGE SCALE GENOMIC DNA]</scope>
    <source>
        <strain evidence="1 2">NIES-144</strain>
    </source>
</reference>
<evidence type="ECO:0000313" key="1">
    <source>
        <dbReference type="EMBL" id="GFH08653.1"/>
    </source>
</evidence>
<comment type="caution">
    <text evidence="1">The sequence shown here is derived from an EMBL/GenBank/DDBJ whole genome shotgun (WGS) entry which is preliminary data.</text>
</comment>
<name>A0A699YF28_HAELA</name>
<gene>
    <name evidence="1" type="ORF">HaLaN_03646</name>
</gene>
<dbReference type="EMBL" id="BLLF01000175">
    <property type="protein sequence ID" value="GFH08653.1"/>
    <property type="molecule type" value="Genomic_DNA"/>
</dbReference>
<dbReference type="InterPro" id="IPR045050">
    <property type="entry name" value="Synaptotagmin_plant"/>
</dbReference>
<dbReference type="Proteomes" id="UP000485058">
    <property type="component" value="Unassembled WGS sequence"/>
</dbReference>
<sequence length="266" mass="29486">MVGHYLVAGQPWLQPSQYAAVLDEAADIDEQQVAPEAGQPVTPEYASLLPFTDSYTLSADYERVSMINRLLANLWPYATQAAMRDEVLPRVKTALQDHVFKKFSFVEEVLLGNRSMRDEESWTACLQDKDFSLGSKPPRIAGIKKSVTSDNEVILEVPLVWGSNCKLDVAVILRLGPLRVFIPLELSDLHVKVESRITVKPLVEEMPCVGGVTISLLQAPHVDMSLKLSHGVDLMALPLVKEGVRWGLQSSAPGPCSDDHRFCHTR</sequence>
<feature type="unsure residue" description="D or N" evidence="1">
    <location>
        <position position="258"/>
    </location>
</feature>
<dbReference type="PANTHER" id="PTHR10774:SF190">
    <property type="entry name" value="C2 CALCIUM_LIPID-BINDING ENDONUCLEASE_EXONUCLEASE_PHOSPHATASE-RELATED"/>
    <property type="match status" value="1"/>
</dbReference>
<accession>A0A699YF28</accession>
<evidence type="ECO:0000313" key="2">
    <source>
        <dbReference type="Proteomes" id="UP000485058"/>
    </source>
</evidence>
<proteinExistence type="predicted"/>
<protein>
    <submittedName>
        <fullName evidence="1">C2 domain-containing protein</fullName>
    </submittedName>
</protein>
<dbReference type="GO" id="GO:0005783">
    <property type="term" value="C:endoplasmic reticulum"/>
    <property type="evidence" value="ECO:0007669"/>
    <property type="project" value="TreeGrafter"/>
</dbReference>
<dbReference type="AlphaFoldDB" id="A0A699YF28"/>
<dbReference type="GO" id="GO:0008289">
    <property type="term" value="F:lipid binding"/>
    <property type="evidence" value="ECO:0007669"/>
    <property type="project" value="InterPro"/>
</dbReference>
<organism evidence="1 2">
    <name type="scientific">Haematococcus lacustris</name>
    <name type="common">Green alga</name>
    <name type="synonym">Haematococcus pluvialis</name>
    <dbReference type="NCBI Taxonomy" id="44745"/>
    <lineage>
        <taxon>Eukaryota</taxon>
        <taxon>Viridiplantae</taxon>
        <taxon>Chlorophyta</taxon>
        <taxon>core chlorophytes</taxon>
        <taxon>Chlorophyceae</taxon>
        <taxon>CS clade</taxon>
        <taxon>Chlamydomonadales</taxon>
        <taxon>Haematococcaceae</taxon>
        <taxon>Haematococcus</taxon>
    </lineage>
</organism>
<keyword evidence="2" id="KW-1185">Reference proteome</keyword>
<dbReference type="PANTHER" id="PTHR10774">
    <property type="entry name" value="EXTENDED SYNAPTOTAGMIN-RELATED"/>
    <property type="match status" value="1"/>
</dbReference>